<dbReference type="OrthoDB" id="1936401at2"/>
<dbReference type="AlphaFoldDB" id="M1MWX2"/>
<accession>M1MWX2</accession>
<evidence type="ECO:0008006" key="3">
    <source>
        <dbReference type="Google" id="ProtNLM"/>
    </source>
</evidence>
<dbReference type="RefSeq" id="WP_015395383.1">
    <property type="nucleotide sequence ID" value="NC_020291.1"/>
</dbReference>
<name>M1MWX2_9CLOT</name>
<dbReference type="HOGENOM" id="CLU_035694_0_0_9"/>
<evidence type="ECO:0000313" key="2">
    <source>
        <dbReference type="Proteomes" id="UP000011728"/>
    </source>
</evidence>
<sequence length="625" mass="70614">MPGIWNINNGYNTNTKKISSKLTFEVGERFTGRVVDKGNGKDITIRLSDGWQFIAELNGNVDLDDLKLVKFQVDGFENGKLKLKLVQDTVDDEVSGDENFQEVIEKEGLSKDDIDILKNMVKHNISLTRENINEIKGLIQFNEKVNANPKEIDSFIKTYLQSKGIAVDSSEGQAVKEVLTKFFDEFKKMSSGDILAFIENNLDFSEENINSFNKVFKGDATIEQILKRISNSLNSLEFSDKTKENKINESFINGKLFDKGSEVVRSTVDSHTAFASKIYNENDPLTKKINVLDVLRTLTGSEDSELDLIQKRAGNENVNLNTEKSNIPTSLIEKLDDKEIVKLIKDTIGDNIIADNTPKTQAEKLIESTNKSKLENLLSNIEGREVKLTDDEYKKITELVNRKDDNQGNMPNTIQPKEVENNAMKDVVSKLNNQEFLLKSNSSGKDGIVYEMKDKINNIRDIVKDLIDKTELKQDGYEKVMNLLKANISDIKVFNSVSDEYYYVNVPITANFQEYPCKLIIKDNRKDGKKIDSTNAKMIVSVKTAHLGDVDGYLTIRNNKIDVNLKCENEFTSVINNNKYKLADGLSTLGLFVNIHVSTKEKPVDLVNCRNFFNDLTISAIDIKV</sequence>
<organism evidence="1 2">
    <name type="scientific">Clostridium saccharoperbutylacetonicum N1-4(HMT)</name>
    <dbReference type="NCBI Taxonomy" id="931276"/>
    <lineage>
        <taxon>Bacteria</taxon>
        <taxon>Bacillati</taxon>
        <taxon>Bacillota</taxon>
        <taxon>Clostridia</taxon>
        <taxon>Eubacteriales</taxon>
        <taxon>Clostridiaceae</taxon>
        <taxon>Clostridium</taxon>
    </lineage>
</organism>
<dbReference type="KEGG" id="csr:Cspa_c53310"/>
<dbReference type="EMBL" id="CP004121">
    <property type="protein sequence ID" value="AGF59076.1"/>
    <property type="molecule type" value="Genomic_DNA"/>
</dbReference>
<gene>
    <name evidence="1" type="ORF">Cspa_c53310</name>
</gene>
<dbReference type="Proteomes" id="UP000011728">
    <property type="component" value="Chromosome"/>
</dbReference>
<proteinExistence type="predicted"/>
<keyword evidence="2" id="KW-1185">Reference proteome</keyword>
<dbReference type="STRING" id="36745.CLSAP_50780"/>
<protein>
    <recommendedName>
        <fullName evidence="3">Flagellar hook-length control protein FliK</fullName>
    </recommendedName>
</protein>
<dbReference type="eggNOG" id="ENOG5033KQV">
    <property type="taxonomic scope" value="Bacteria"/>
</dbReference>
<dbReference type="PATRIC" id="fig|931276.5.peg.5386"/>
<evidence type="ECO:0000313" key="1">
    <source>
        <dbReference type="EMBL" id="AGF59076.1"/>
    </source>
</evidence>
<reference evidence="1 2" key="1">
    <citation type="submission" date="2013-02" db="EMBL/GenBank/DDBJ databases">
        <title>Genome sequence of Clostridium saccharoperbutylacetonicum N1-4(HMT).</title>
        <authorList>
            <person name="Poehlein A."/>
            <person name="Daniel R."/>
        </authorList>
    </citation>
    <scope>NUCLEOTIDE SEQUENCE [LARGE SCALE GENOMIC DNA]</scope>
    <source>
        <strain evidence="2">N1-4(HMT)</strain>
    </source>
</reference>